<dbReference type="OrthoDB" id="7171777at2"/>
<dbReference type="GO" id="GO:0004175">
    <property type="term" value="F:endopeptidase activity"/>
    <property type="evidence" value="ECO:0007669"/>
    <property type="project" value="UniProtKB-ARBA"/>
</dbReference>
<evidence type="ECO:0000313" key="3">
    <source>
        <dbReference type="EMBL" id="SDY70976.1"/>
    </source>
</evidence>
<evidence type="ECO:0000256" key="1">
    <source>
        <dbReference type="SAM" id="Phobius"/>
    </source>
</evidence>
<feature type="transmembrane region" description="Helical" evidence="1">
    <location>
        <begin position="140"/>
        <end position="159"/>
    </location>
</feature>
<dbReference type="Pfam" id="PF02517">
    <property type="entry name" value="Rce1-like"/>
    <property type="match status" value="1"/>
</dbReference>
<dbReference type="Proteomes" id="UP000199026">
    <property type="component" value="Unassembled WGS sequence"/>
</dbReference>
<dbReference type="InterPro" id="IPR003675">
    <property type="entry name" value="Rce1/LyrA-like_dom"/>
</dbReference>
<accession>A0A1H3M320</accession>
<reference evidence="3 4" key="1">
    <citation type="submission" date="2016-10" db="EMBL/GenBank/DDBJ databases">
        <authorList>
            <person name="de Groot N.N."/>
        </authorList>
    </citation>
    <scope>NUCLEOTIDE SEQUENCE [LARGE SCALE GENOMIC DNA]</scope>
    <source>
        <strain evidence="3 4">DSM 24677</strain>
    </source>
</reference>
<feature type="transmembrane region" description="Helical" evidence="1">
    <location>
        <begin position="54"/>
        <end position="85"/>
    </location>
</feature>
<feature type="transmembrane region" description="Helical" evidence="1">
    <location>
        <begin position="207"/>
        <end position="224"/>
    </location>
</feature>
<sequence>MRRSPYAAHRAFVAPALLSGTLFTVVLGYCLIEFGYYLTYDVIEALLLALQPNWIAAFFTGSTPLGLGAQLASFGILAAIVMFVVRRLHHRAPSGLIGPPRAALRQFFAVLTPLTLLLFALEFVPPWWSVDALQATRPPLLWLALLPLSLGAIFVQIAAEELLYRGYLQQQLAALFAHPASWLILTNLAFGFAHWDIESDLVHNMQYVTWAFCFGLAASDLTARSGTLGPALAFHLANNAFAFLLYGEAGGPSSGFALFLFPPESMGDTFTTGSSASISWQLALELLLLGLMWLAARIGLKR</sequence>
<dbReference type="EMBL" id="FNPR01000003">
    <property type="protein sequence ID" value="SDY70976.1"/>
    <property type="molecule type" value="Genomic_DNA"/>
</dbReference>
<dbReference type="GeneID" id="78125295"/>
<evidence type="ECO:0000313" key="4">
    <source>
        <dbReference type="Proteomes" id="UP000199026"/>
    </source>
</evidence>
<gene>
    <name evidence="3" type="ORF">SAMN05444486_103345</name>
</gene>
<dbReference type="STRING" id="576131.SAMN05444486_103345"/>
<feature type="transmembrane region" description="Helical" evidence="1">
    <location>
        <begin position="106"/>
        <end position="128"/>
    </location>
</feature>
<dbReference type="GO" id="GO:0080120">
    <property type="term" value="P:CAAX-box protein maturation"/>
    <property type="evidence" value="ECO:0007669"/>
    <property type="project" value="UniProtKB-ARBA"/>
</dbReference>
<protein>
    <recommendedName>
        <fullName evidence="2">CAAX prenyl protease 2/Lysostaphin resistance protein A-like domain-containing protein</fullName>
    </recommendedName>
</protein>
<feature type="transmembrane region" description="Helical" evidence="1">
    <location>
        <begin position="171"/>
        <end position="195"/>
    </location>
</feature>
<feature type="transmembrane region" description="Helical" evidence="1">
    <location>
        <begin position="12"/>
        <end position="34"/>
    </location>
</feature>
<keyword evidence="4" id="KW-1185">Reference proteome</keyword>
<dbReference type="RefSeq" id="WP_089892579.1">
    <property type="nucleotide sequence ID" value="NZ_CALLJM010000023.1"/>
</dbReference>
<organism evidence="3 4">
    <name type="scientific">Lentibacter algarum</name>
    <dbReference type="NCBI Taxonomy" id="576131"/>
    <lineage>
        <taxon>Bacteria</taxon>
        <taxon>Pseudomonadati</taxon>
        <taxon>Pseudomonadota</taxon>
        <taxon>Alphaproteobacteria</taxon>
        <taxon>Rhodobacterales</taxon>
        <taxon>Roseobacteraceae</taxon>
        <taxon>Lentibacter</taxon>
    </lineage>
</organism>
<feature type="domain" description="CAAX prenyl protease 2/Lysostaphin resistance protein A-like" evidence="2">
    <location>
        <begin position="144"/>
        <end position="241"/>
    </location>
</feature>
<keyword evidence="1" id="KW-1133">Transmembrane helix</keyword>
<keyword evidence="1" id="KW-0472">Membrane</keyword>
<feature type="transmembrane region" description="Helical" evidence="1">
    <location>
        <begin position="236"/>
        <end position="260"/>
    </location>
</feature>
<feature type="transmembrane region" description="Helical" evidence="1">
    <location>
        <begin position="280"/>
        <end position="300"/>
    </location>
</feature>
<evidence type="ECO:0000259" key="2">
    <source>
        <dbReference type="Pfam" id="PF02517"/>
    </source>
</evidence>
<dbReference type="AlphaFoldDB" id="A0A1H3M320"/>
<proteinExistence type="predicted"/>
<keyword evidence="1" id="KW-0812">Transmembrane</keyword>
<name>A0A1H3M320_9RHOB</name>